<feature type="region of interest" description="Disordered" evidence="2">
    <location>
        <begin position="285"/>
        <end position="304"/>
    </location>
</feature>
<proteinExistence type="predicted"/>
<gene>
    <name evidence="4" type="ORF">AVEN_44590_1</name>
</gene>
<feature type="region of interest" description="Disordered" evidence="2">
    <location>
        <begin position="2227"/>
        <end position="2253"/>
    </location>
</feature>
<evidence type="ECO:0000256" key="2">
    <source>
        <dbReference type="SAM" id="MobiDB-lite"/>
    </source>
</evidence>
<feature type="region of interest" description="Disordered" evidence="2">
    <location>
        <begin position="1251"/>
        <end position="1274"/>
    </location>
</feature>
<evidence type="ECO:0000259" key="3">
    <source>
        <dbReference type="PROSITE" id="PS50157"/>
    </source>
</evidence>
<feature type="compositionally biased region" description="Polar residues" evidence="2">
    <location>
        <begin position="1257"/>
        <end position="1274"/>
    </location>
</feature>
<feature type="compositionally biased region" description="Polar residues" evidence="2">
    <location>
        <begin position="1637"/>
        <end position="1653"/>
    </location>
</feature>
<name>A0A4Y2NN50_ARAVE</name>
<dbReference type="PROSITE" id="PS50157">
    <property type="entry name" value="ZINC_FINGER_C2H2_2"/>
    <property type="match status" value="3"/>
</dbReference>
<feature type="region of interest" description="Disordered" evidence="2">
    <location>
        <begin position="1637"/>
        <end position="1657"/>
    </location>
</feature>
<organism evidence="4 5">
    <name type="scientific">Araneus ventricosus</name>
    <name type="common">Orbweaver spider</name>
    <name type="synonym">Epeira ventricosa</name>
    <dbReference type="NCBI Taxonomy" id="182803"/>
    <lineage>
        <taxon>Eukaryota</taxon>
        <taxon>Metazoa</taxon>
        <taxon>Ecdysozoa</taxon>
        <taxon>Arthropoda</taxon>
        <taxon>Chelicerata</taxon>
        <taxon>Arachnida</taxon>
        <taxon>Araneae</taxon>
        <taxon>Araneomorphae</taxon>
        <taxon>Entelegynae</taxon>
        <taxon>Araneoidea</taxon>
        <taxon>Araneidae</taxon>
        <taxon>Araneus</taxon>
    </lineage>
</organism>
<keyword evidence="1" id="KW-0863">Zinc-finger</keyword>
<feature type="compositionally biased region" description="Polar residues" evidence="2">
    <location>
        <begin position="627"/>
        <end position="651"/>
    </location>
</feature>
<feature type="region of interest" description="Disordered" evidence="2">
    <location>
        <begin position="622"/>
        <end position="652"/>
    </location>
</feature>
<sequence>MNAYSYSKPNSFSAHDKAYSESHEPSQHQFDVKNIFERSTHSFISSANITSNSISSSQIQSNSSSVYNPVYPANDRRVLVHEARNIATSSSSNVQNIKSNAFSQQCCSPFEVNPCDTCSTKTSNQFLTKTQVIGFRSSPVENLHNQVTDGISSDDKCFEVSQNMQQQTEEPQKMCIFCSFLFPASLIKTHVENTHQEELLNDTNYNVQNQILNKETSFSVSNSERISITNYDSQNENHLSLENNIHNACNTALDIENSQNADQFISSLLDFIDPNFDKSIEGSFENTGNSHPINTNESPCDNSKSESLSEMLKEVDFSRNISSDLSAICDGNELSYDMIENKQPNGENVSNENKDIKSWYNNLSLDLLSNDDKLENEMVNYKISEYKPQSSEISNVVQKNVTNNETDLVHKQTSENLKNSYEIFRTVEPLEQSNLVHNIQELDKMGNFQNASSQPLKKSAIFCPICKRKLDFDVDMQQHINIYHPHISGDKTVFNKLNSLNNSETEEGNGPKIVFTPCSFDKQGNTTEIFDFDSYSPDNAAKEIYRPLQKGKLKLYSNSSCNNENSLMNIHEKLNTQETEDEIPTSKKKGPRVTCKMCNKVYSKNYFKIHYRKEHLKDRPSDCFKMSENSSNQSLSGQTATSSSTPEQNPSFPCISATLLQEDIDTRTCLSTSDALNSGNKFEGSDIKKTSYDSGNRTVQLEQKYLFHSVSDGVKESSVGNLNFEVLEKPSLTVLKEKEGFNSKMRNTFNCKPKRYQCNWSQNQNGCNQNFSSKLLFLKHLKTEHHLKYKCNWFQNDNWCNQKFPSKSLLLKHLRSEHMIKKSLECDIQLGMTQQNVSTLDRSQQMKENTLFYDSTNNKGSVFVHEDLQETRVLKPKSDLPSVNLNHECMKVENNVNSVVQFNSDKAISFSLNEHALPSEQVCLEDLDNQLYNKTTEKDDNCRLYPKSVCHLFSNSSVHESDILSSVEKISSKQSDASNSVSESCEKSLNKNELSGLLNSFKESTHGVNANSPPQIIHEKYDEVLSYKCNWFQNNNWCNQKFSSKPLLIKHLRGEHLKEKSLECDTQQCMTRKNVPTLDKSRQMKENRFYNSTNNKGSVFVHEDLQETRVLKPNSDLPSTNLNHECIKMENNGNSGEHALPSEQVCPEDLDNQLYNKIPEKGKCHLSPKLVSYLFGNSSVDESDILSPVEKMSSKRNDASNSVGESCEKSLNKDELSDLLNSFKESVHEGNANSLPQKIYERYEDFSFVSDSKRNSQNDINSVQKSDVNENPSGSCDFVTKNIDSDKGILSLTGNSNSSSKAHNLISDLLQDFEGENKLSAGNEVLMNKGSNKYEKLRAQTVCEIIGDEKHDNEVVDAAKSSNPNKLECSVSSKKLGNQASVKKPIEICDASLLKNTRLNFRRELSLTNSDPVKCLASSALQLSCYKELHTTDSVPNKQAIINSECASVKLQAVQDNRNQRTSHKRINSVASGNVSTGKGNRPCKKKSKRKTSGELFLNYEKPAAHINNCTGLTDLEMQVSSSPENSNSQNAQYSICVQDSQFVENSHNSVVSYCTELIQKGNQLNSTQIAQVVDKSPVTALPKNSQSDVSAANFIVNNSENCTDNLIELKANLDFQTQLSETNNVIDEKQYVKSNEPASLMTKRSNSLPSLSESDEKGMPNLVPEFDFQSLLVNEKFKTVENTLGSEKDLKIDFRSYEMPATSDVSCPTYNVIAVSSAGEHIVDNQEPFSVSSISSCSYPKVLTSKDSNDNGNLSFLNEEYSVFSSVDTLQGLSVTEVGLLESVMKSKSNSVSAELFNDSSYNQKGISVNKSDTVNSFPIGDFGKNFISSDKDNIESYGESMDSEKSVDNQLSEMKQLKKSCAVLSDISIFQGQPFEQEIKETVNDMVNCIISCENPTFLYFEKYKRNECVESRMISSITEVKTSSDSPVFVNSDCGENNLRAQELCNKKAFTVPYETSNTKTAVNSTVVCRECNKVFQSDEVLSDHLELIHDLPHLKKQISGCRKKSNVDKLSPPPLYFHPVYDYDSTSASAESSPNKYSEEDNCRSYKIAAPEETSSAESEPSLSELGSNIDLEQIKSSKSIQSSSLVNQLSSNLKCKKGPNIARSRHQNEKHSKMAASLCSHKRKIRKDFSNKKTMHFNVVSDPLNKDLICKNAALPKCIIKVLKDEQNSVFYKIDNPPDIMSESYAQTECDSFDNPKYTVTNSNTAAFDHQFFESSIKCKVGSCPKSKKRSKRSCDSHSPGASSDSVLSTKNNELCKTTNENDVFLLLNNKKRTKQKVNNTVLTMKSKDIKQFLINNKQPHVLVTRLDDSLLKSSNVSALKPDFSYINFICKRPVVRVKRLSLPADLYKNKVHLSGVSVVVPRLPNDVEEKALETSSILSSLKKCFVVINRMQ</sequence>
<accession>A0A4Y2NN50</accession>
<dbReference type="InterPro" id="IPR013087">
    <property type="entry name" value="Znf_C2H2_type"/>
</dbReference>
<evidence type="ECO:0000313" key="4">
    <source>
        <dbReference type="EMBL" id="GBN40294.1"/>
    </source>
</evidence>
<feature type="compositionally biased region" description="Basic and acidic residues" evidence="2">
    <location>
        <begin position="14"/>
        <end position="27"/>
    </location>
</feature>
<feature type="region of interest" description="Disordered" evidence="2">
    <location>
        <begin position="1"/>
        <end position="27"/>
    </location>
</feature>
<feature type="domain" description="C2H2-type" evidence="3">
    <location>
        <begin position="1027"/>
        <end position="1061"/>
    </location>
</feature>
<dbReference type="OrthoDB" id="10692625at2759"/>
<keyword evidence="5" id="KW-1185">Reference proteome</keyword>
<reference evidence="4 5" key="1">
    <citation type="journal article" date="2019" name="Sci. Rep.">
        <title>Orb-weaving spider Araneus ventricosus genome elucidates the spidroin gene catalogue.</title>
        <authorList>
            <person name="Kono N."/>
            <person name="Nakamura H."/>
            <person name="Ohtoshi R."/>
            <person name="Moran D.A.P."/>
            <person name="Shinohara A."/>
            <person name="Yoshida Y."/>
            <person name="Fujiwara M."/>
            <person name="Mori M."/>
            <person name="Tomita M."/>
            <person name="Arakawa K."/>
        </authorList>
    </citation>
    <scope>NUCLEOTIDE SEQUENCE [LARGE SCALE GENOMIC DNA]</scope>
</reference>
<dbReference type="EMBL" id="BGPR01009483">
    <property type="protein sequence ID" value="GBN40294.1"/>
    <property type="molecule type" value="Genomic_DNA"/>
</dbReference>
<evidence type="ECO:0000313" key="5">
    <source>
        <dbReference type="Proteomes" id="UP000499080"/>
    </source>
</evidence>
<dbReference type="Proteomes" id="UP000499080">
    <property type="component" value="Unassembled WGS sequence"/>
</dbReference>
<dbReference type="SMART" id="SM00355">
    <property type="entry name" value="ZnF_C2H2"/>
    <property type="match status" value="7"/>
</dbReference>
<evidence type="ECO:0000256" key="1">
    <source>
        <dbReference type="PROSITE-ProRule" id="PRU00042"/>
    </source>
</evidence>
<dbReference type="PROSITE" id="PS00028">
    <property type="entry name" value="ZINC_FINGER_C2H2_1"/>
    <property type="match status" value="1"/>
</dbReference>
<feature type="compositionally biased region" description="Polar residues" evidence="2">
    <location>
        <begin position="285"/>
        <end position="302"/>
    </location>
</feature>
<feature type="domain" description="C2H2-type" evidence="3">
    <location>
        <begin position="1970"/>
        <end position="1993"/>
    </location>
</feature>
<dbReference type="GO" id="GO:0008270">
    <property type="term" value="F:zinc ion binding"/>
    <property type="evidence" value="ECO:0007669"/>
    <property type="project" value="UniProtKB-KW"/>
</dbReference>
<feature type="domain" description="C2H2-type" evidence="3">
    <location>
        <begin position="789"/>
        <end position="823"/>
    </location>
</feature>
<keyword evidence="1" id="KW-0479">Metal-binding</keyword>
<comment type="caution">
    <text evidence="4">The sequence shown here is derived from an EMBL/GenBank/DDBJ whole genome shotgun (WGS) entry which is preliminary data.</text>
</comment>
<feature type="compositionally biased region" description="Polar residues" evidence="2">
    <location>
        <begin position="1"/>
        <end position="13"/>
    </location>
</feature>
<keyword evidence="1" id="KW-0862">Zinc</keyword>
<protein>
    <recommendedName>
        <fullName evidence="3">C2H2-type domain-containing protein</fullName>
    </recommendedName>
</protein>